<comment type="caution">
    <text evidence="1">The sequence shown here is derived from an EMBL/GenBank/DDBJ whole genome shotgun (WGS) entry which is preliminary data.</text>
</comment>
<keyword evidence="2" id="KW-1185">Reference proteome</keyword>
<sequence length="155" mass="17462">MHKLCIGILTHELLQTGPVCPVEYMCVHERPLGKFASDTHSDIYSRDACTKLYHSKPETLHCFMGYIVDLSLVMDQLFHITIARAARPLTEKDIDEALENYKEANLGAVHRDIRTYAGKDTIPQILVAGPPAEKVNELIRKYSTDLRAVRGIRAS</sequence>
<organism evidence="1 2">
    <name type="scientific">Mycena metata</name>
    <dbReference type="NCBI Taxonomy" id="1033252"/>
    <lineage>
        <taxon>Eukaryota</taxon>
        <taxon>Fungi</taxon>
        <taxon>Dikarya</taxon>
        <taxon>Basidiomycota</taxon>
        <taxon>Agaricomycotina</taxon>
        <taxon>Agaricomycetes</taxon>
        <taxon>Agaricomycetidae</taxon>
        <taxon>Agaricales</taxon>
        <taxon>Marasmiineae</taxon>
        <taxon>Mycenaceae</taxon>
        <taxon>Mycena</taxon>
    </lineage>
</organism>
<evidence type="ECO:0000313" key="2">
    <source>
        <dbReference type="Proteomes" id="UP001215598"/>
    </source>
</evidence>
<dbReference type="Proteomes" id="UP001215598">
    <property type="component" value="Unassembled WGS sequence"/>
</dbReference>
<dbReference type="AlphaFoldDB" id="A0AAD7MZR5"/>
<dbReference type="EMBL" id="JARKIB010000107">
    <property type="protein sequence ID" value="KAJ7739389.1"/>
    <property type="molecule type" value="Genomic_DNA"/>
</dbReference>
<reference evidence="1" key="1">
    <citation type="submission" date="2023-03" db="EMBL/GenBank/DDBJ databases">
        <title>Massive genome expansion in bonnet fungi (Mycena s.s.) driven by repeated elements and novel gene families across ecological guilds.</title>
        <authorList>
            <consortium name="Lawrence Berkeley National Laboratory"/>
            <person name="Harder C.B."/>
            <person name="Miyauchi S."/>
            <person name="Viragh M."/>
            <person name="Kuo A."/>
            <person name="Thoen E."/>
            <person name="Andreopoulos B."/>
            <person name="Lu D."/>
            <person name="Skrede I."/>
            <person name="Drula E."/>
            <person name="Henrissat B."/>
            <person name="Morin E."/>
            <person name="Kohler A."/>
            <person name="Barry K."/>
            <person name="LaButti K."/>
            <person name="Morin E."/>
            <person name="Salamov A."/>
            <person name="Lipzen A."/>
            <person name="Mereny Z."/>
            <person name="Hegedus B."/>
            <person name="Baldrian P."/>
            <person name="Stursova M."/>
            <person name="Weitz H."/>
            <person name="Taylor A."/>
            <person name="Grigoriev I.V."/>
            <person name="Nagy L.G."/>
            <person name="Martin F."/>
            <person name="Kauserud H."/>
        </authorList>
    </citation>
    <scope>NUCLEOTIDE SEQUENCE</scope>
    <source>
        <strain evidence="1">CBHHK182m</strain>
    </source>
</reference>
<protein>
    <submittedName>
        <fullName evidence="1">Uncharacterized protein</fullName>
    </submittedName>
</protein>
<name>A0AAD7MZR5_9AGAR</name>
<proteinExistence type="predicted"/>
<accession>A0AAD7MZR5</accession>
<evidence type="ECO:0000313" key="1">
    <source>
        <dbReference type="EMBL" id="KAJ7739389.1"/>
    </source>
</evidence>
<gene>
    <name evidence="1" type="ORF">B0H16DRAFT_1465356</name>
</gene>